<dbReference type="AlphaFoldDB" id="A0A9N8PIV2"/>
<feature type="transmembrane region" description="Helical" evidence="1">
    <location>
        <begin position="35"/>
        <end position="53"/>
    </location>
</feature>
<reference evidence="2" key="1">
    <citation type="submission" date="2020-06" db="EMBL/GenBank/DDBJ databases">
        <authorList>
            <person name="Onetto C."/>
        </authorList>
    </citation>
    <scope>NUCLEOTIDE SEQUENCE</scope>
</reference>
<proteinExistence type="predicted"/>
<comment type="caution">
    <text evidence="2">The sequence shown here is derived from an EMBL/GenBank/DDBJ whole genome shotgun (WGS) entry which is preliminary data.</text>
</comment>
<protein>
    <submittedName>
        <fullName evidence="2">Uncharacterized protein</fullName>
    </submittedName>
</protein>
<dbReference type="Proteomes" id="UP000716446">
    <property type="component" value="Unassembled WGS sequence"/>
</dbReference>
<accession>A0A9N8PIV2</accession>
<keyword evidence="3" id="KW-1185">Reference proteome</keyword>
<evidence type="ECO:0000313" key="2">
    <source>
        <dbReference type="EMBL" id="CAD0095584.1"/>
    </source>
</evidence>
<dbReference type="EMBL" id="CAIJEN010000015">
    <property type="protein sequence ID" value="CAD0095584.1"/>
    <property type="molecule type" value="Genomic_DNA"/>
</dbReference>
<evidence type="ECO:0000313" key="3">
    <source>
        <dbReference type="Proteomes" id="UP000716446"/>
    </source>
</evidence>
<keyword evidence="1" id="KW-1133">Transmembrane helix</keyword>
<gene>
    <name evidence="2" type="ORF">AWRI4619_LOCUS8881</name>
</gene>
<sequence>MGRRPMYLISTIGTLVVFNIATILAARYAATPQSTLGGAFVGMLFVYGFFYDFKYVVRAAVRETDC</sequence>
<name>A0A9N8PIV2_9PEZI</name>
<keyword evidence="1" id="KW-0812">Transmembrane</keyword>
<organism evidence="2 3">
    <name type="scientific">Aureobasidium vineae</name>
    <dbReference type="NCBI Taxonomy" id="2773715"/>
    <lineage>
        <taxon>Eukaryota</taxon>
        <taxon>Fungi</taxon>
        <taxon>Dikarya</taxon>
        <taxon>Ascomycota</taxon>
        <taxon>Pezizomycotina</taxon>
        <taxon>Dothideomycetes</taxon>
        <taxon>Dothideomycetidae</taxon>
        <taxon>Dothideales</taxon>
        <taxon>Saccotheciaceae</taxon>
        <taxon>Aureobasidium</taxon>
    </lineage>
</organism>
<evidence type="ECO:0000256" key="1">
    <source>
        <dbReference type="SAM" id="Phobius"/>
    </source>
</evidence>
<keyword evidence="1" id="KW-0472">Membrane</keyword>